<dbReference type="PANTHER" id="PTHR33406">
    <property type="entry name" value="MEMBRANE PROTEIN MJ1562-RELATED"/>
    <property type="match status" value="1"/>
</dbReference>
<feature type="transmembrane region" description="Helical" evidence="6">
    <location>
        <begin position="775"/>
        <end position="799"/>
    </location>
</feature>
<accession>A0ABX7S7B7</accession>
<dbReference type="InterPro" id="IPR050545">
    <property type="entry name" value="Mycobact_MmpL"/>
</dbReference>
<keyword evidence="4 6" id="KW-1133">Transmembrane helix</keyword>
<dbReference type="Gene3D" id="1.20.1640.10">
    <property type="entry name" value="Multidrug efflux transporter AcrB transmembrane domain"/>
    <property type="match status" value="2"/>
</dbReference>
<keyword evidence="2" id="KW-1003">Cell membrane</keyword>
<dbReference type="Pfam" id="PF03176">
    <property type="entry name" value="MMPL"/>
    <property type="match status" value="2"/>
</dbReference>
<feature type="transmembrane region" description="Helical" evidence="6">
    <location>
        <begin position="693"/>
        <end position="709"/>
    </location>
</feature>
<dbReference type="InterPro" id="IPR001036">
    <property type="entry name" value="Acrflvin-R"/>
</dbReference>
<dbReference type="PANTHER" id="PTHR33406:SF13">
    <property type="entry name" value="MEMBRANE PROTEIN YDFJ"/>
    <property type="match status" value="1"/>
</dbReference>
<evidence type="ECO:0000256" key="3">
    <source>
        <dbReference type="ARBA" id="ARBA00022692"/>
    </source>
</evidence>
<feature type="domain" description="SSD" evidence="7">
    <location>
        <begin position="278"/>
        <end position="405"/>
    </location>
</feature>
<protein>
    <submittedName>
        <fullName evidence="8">MMPL family transporter</fullName>
    </submittedName>
</protein>
<keyword evidence="3 6" id="KW-0812">Transmembrane</keyword>
<keyword evidence="5 6" id="KW-0472">Membrane</keyword>
<feature type="transmembrane region" description="Helical" evidence="6">
    <location>
        <begin position="254"/>
        <end position="273"/>
    </location>
</feature>
<feature type="transmembrane region" description="Helical" evidence="6">
    <location>
        <begin position="351"/>
        <end position="371"/>
    </location>
</feature>
<reference evidence="8 9" key="1">
    <citation type="submission" date="2021-03" db="EMBL/GenBank/DDBJ databases">
        <title>Thermosipho ferrireducens sp.nov., an anaerobic thermophilic iron-reducing bacterium isolated from a deep-sea hydrothermal sulfide deposits.</title>
        <authorList>
            <person name="Zeng X."/>
            <person name="Chen Y."/>
            <person name="Shao Z."/>
        </authorList>
    </citation>
    <scope>NUCLEOTIDE SEQUENCE [LARGE SCALE GENOMIC DNA]</scope>
    <source>
        <strain evidence="8 9">JL129W03</strain>
    </source>
</reference>
<feature type="transmembrane region" description="Helical" evidence="6">
    <location>
        <begin position="280"/>
        <end position="301"/>
    </location>
</feature>
<dbReference type="Proteomes" id="UP000671862">
    <property type="component" value="Chromosome"/>
</dbReference>
<feature type="transmembrane region" description="Helical" evidence="6">
    <location>
        <begin position="744"/>
        <end position="763"/>
    </location>
</feature>
<name>A0ABX7S7B7_9BACT</name>
<dbReference type="PRINTS" id="PR00702">
    <property type="entry name" value="ACRIFLAVINRP"/>
</dbReference>
<evidence type="ECO:0000313" key="9">
    <source>
        <dbReference type="Proteomes" id="UP000671862"/>
    </source>
</evidence>
<feature type="transmembrane region" description="Helical" evidence="6">
    <location>
        <begin position="805"/>
        <end position="827"/>
    </location>
</feature>
<comment type="subcellular location">
    <subcellularLocation>
        <location evidence="1">Cell membrane</location>
        <topology evidence="1">Multi-pass membrane protein</topology>
    </subcellularLocation>
</comment>
<evidence type="ECO:0000256" key="2">
    <source>
        <dbReference type="ARBA" id="ARBA00022475"/>
    </source>
</evidence>
<keyword evidence="9" id="KW-1185">Reference proteome</keyword>
<feature type="transmembrane region" description="Helical" evidence="6">
    <location>
        <begin position="427"/>
        <end position="447"/>
    </location>
</feature>
<evidence type="ECO:0000256" key="5">
    <source>
        <dbReference type="ARBA" id="ARBA00023136"/>
    </source>
</evidence>
<dbReference type="RefSeq" id="WP_207566409.1">
    <property type="nucleotide sequence ID" value="NZ_CP071446.1"/>
</dbReference>
<feature type="transmembrane region" description="Helical" evidence="6">
    <location>
        <begin position="17"/>
        <end position="35"/>
    </location>
</feature>
<evidence type="ECO:0000256" key="1">
    <source>
        <dbReference type="ARBA" id="ARBA00004651"/>
    </source>
</evidence>
<sequence>MGYEKLANFIVNHYKRILLIALIVTIISLILSLNLKVDPGMLSLLPSNDLYLKTYKKATKYFNGVDSVILVAEGKNIKQYFETLAPVLKKLDNVEEVLYKMPVDFLLRNIFLLSDKNEAELILSLLNSGSLEDFFKNLNTLKFKGEIDQEKAKIFFNELSSIIENMLNDNPNGVYQHVKQLFYGEEYFLSEDGKMGMLIVTPSIDTNNVYQIAEFVNNIEKIAKNLAQQYGIKAGLTGSLVIARDEMVVTTKDTTYATILSITLIILIFIAGFKAIRYTILATVPLVLGIIWTLGIITLTLKELNIMTMMMAAILFGLGIDYSIHIISIFVEYRKKGKNAAEAVKEVFSRVIKGVIAGALTTAIGFIMFIVSDSPAFKEFGVVLALGIILTLFAAIYVLPSLLLVFDKKIKNKTIPQKKKDFNFLKFRTLYLVVSLLIFIISVLKIGDVQFEKDMLQIEPKGLESVELNKVLVKKFNLSPDSTMFITKGLKDTRNLYNELKKYDTFSFIDSIAPLLPETNKQIERMNYAKSKLEKLPYRSTINKNSLTREILKLNGALITETIALRAMGLNKLADEIATFRKKINLSRLANLPSEKLLTYQNAMIKALKEIRSKLNLSQIITLNDLPEYYKLNYIGKDDMFLTAAYPSGDMWDMDFQQKFLKTLKKLSVKETTGSALIFLKVMEIAINDGKKVIMLTITLIFVLLLIDFKSLKYAIITIIPLIFSVIVLLGIMGWFGIKFNPVNVIVLPLIIGIGIDDGIHFVHRYKREKDLNLALFSTGKAITMTTLTTAAAFGSLMIAKYRGFVSFGMLLFIGIFLCYLATIFIVPSIISIWRDKNENS</sequence>
<evidence type="ECO:0000313" key="8">
    <source>
        <dbReference type="EMBL" id="QTA37685.1"/>
    </source>
</evidence>
<feature type="transmembrane region" description="Helical" evidence="6">
    <location>
        <begin position="383"/>
        <end position="406"/>
    </location>
</feature>
<evidence type="ECO:0000256" key="4">
    <source>
        <dbReference type="ARBA" id="ARBA00022989"/>
    </source>
</evidence>
<feature type="domain" description="SSD" evidence="7">
    <location>
        <begin position="715"/>
        <end position="833"/>
    </location>
</feature>
<proteinExistence type="predicted"/>
<feature type="transmembrane region" description="Helical" evidence="6">
    <location>
        <begin position="307"/>
        <end position="331"/>
    </location>
</feature>
<dbReference type="InterPro" id="IPR000731">
    <property type="entry name" value="SSD"/>
</dbReference>
<evidence type="ECO:0000256" key="6">
    <source>
        <dbReference type="SAM" id="Phobius"/>
    </source>
</evidence>
<feature type="transmembrane region" description="Helical" evidence="6">
    <location>
        <begin position="716"/>
        <end position="738"/>
    </location>
</feature>
<dbReference type="PROSITE" id="PS50156">
    <property type="entry name" value="SSD"/>
    <property type="match status" value="2"/>
</dbReference>
<evidence type="ECO:0000259" key="7">
    <source>
        <dbReference type="PROSITE" id="PS50156"/>
    </source>
</evidence>
<dbReference type="SUPFAM" id="SSF82866">
    <property type="entry name" value="Multidrug efflux transporter AcrB transmembrane domain"/>
    <property type="match status" value="2"/>
</dbReference>
<organism evidence="8 9">
    <name type="scientific">Thermosipho ferrireducens</name>
    <dbReference type="NCBI Taxonomy" id="2571116"/>
    <lineage>
        <taxon>Bacteria</taxon>
        <taxon>Thermotogati</taxon>
        <taxon>Thermotogota</taxon>
        <taxon>Thermotogae</taxon>
        <taxon>Thermotogales</taxon>
        <taxon>Fervidobacteriaceae</taxon>
        <taxon>Thermosipho</taxon>
    </lineage>
</organism>
<dbReference type="InterPro" id="IPR004869">
    <property type="entry name" value="MMPL_dom"/>
</dbReference>
<dbReference type="EMBL" id="CP071446">
    <property type="protein sequence ID" value="QTA37685.1"/>
    <property type="molecule type" value="Genomic_DNA"/>
</dbReference>
<gene>
    <name evidence="8" type="ORF">JYK00_08135</name>
</gene>